<evidence type="ECO:0000256" key="1">
    <source>
        <dbReference type="ARBA" id="ARBA00022741"/>
    </source>
</evidence>
<dbReference type="Gene3D" id="3.40.50.300">
    <property type="entry name" value="P-loop containing nucleotide triphosphate hydrolases"/>
    <property type="match status" value="1"/>
</dbReference>
<gene>
    <name evidence="2" type="ORF">M9Y10_003004</name>
</gene>
<dbReference type="SMART" id="SM00175">
    <property type="entry name" value="RAB"/>
    <property type="match status" value="1"/>
</dbReference>
<reference evidence="2 3" key="1">
    <citation type="submission" date="2024-04" db="EMBL/GenBank/DDBJ databases">
        <title>Tritrichomonas musculus Genome.</title>
        <authorList>
            <person name="Alves-Ferreira E."/>
            <person name="Grigg M."/>
            <person name="Lorenzi H."/>
            <person name="Galac M."/>
        </authorList>
    </citation>
    <scope>NUCLEOTIDE SEQUENCE [LARGE SCALE GENOMIC DNA]</scope>
    <source>
        <strain evidence="2 3">EAF2021</strain>
    </source>
</reference>
<protein>
    <submittedName>
        <fullName evidence="2">Uncharacterized protein</fullName>
    </submittedName>
</protein>
<dbReference type="InterPro" id="IPR001806">
    <property type="entry name" value="Small_GTPase"/>
</dbReference>
<dbReference type="EMBL" id="JAPFFF010000010">
    <property type="protein sequence ID" value="KAK8880338.1"/>
    <property type="molecule type" value="Genomic_DNA"/>
</dbReference>
<name>A0ABR2JPJ5_9EUKA</name>
<proteinExistence type="predicted"/>
<dbReference type="Pfam" id="PF00071">
    <property type="entry name" value="Ras"/>
    <property type="match status" value="1"/>
</dbReference>
<accession>A0ABR2JPJ5</accession>
<dbReference type="SMART" id="SM00173">
    <property type="entry name" value="RAS"/>
    <property type="match status" value="1"/>
</dbReference>
<dbReference type="PANTHER" id="PTHR47978">
    <property type="match status" value="1"/>
</dbReference>
<dbReference type="PROSITE" id="PS51419">
    <property type="entry name" value="RAB"/>
    <property type="match status" value="1"/>
</dbReference>
<dbReference type="PRINTS" id="PR00449">
    <property type="entry name" value="RASTRNSFRMNG"/>
</dbReference>
<dbReference type="InterPro" id="IPR027417">
    <property type="entry name" value="P-loop_NTPase"/>
</dbReference>
<keyword evidence="1" id="KW-0547">Nucleotide-binding</keyword>
<evidence type="ECO:0000313" key="3">
    <source>
        <dbReference type="Proteomes" id="UP001470230"/>
    </source>
</evidence>
<keyword evidence="3" id="KW-1185">Reference proteome</keyword>
<dbReference type="SUPFAM" id="SSF52540">
    <property type="entry name" value="P-loop containing nucleoside triphosphate hydrolases"/>
    <property type="match status" value="1"/>
</dbReference>
<organism evidence="2 3">
    <name type="scientific">Tritrichomonas musculus</name>
    <dbReference type="NCBI Taxonomy" id="1915356"/>
    <lineage>
        <taxon>Eukaryota</taxon>
        <taxon>Metamonada</taxon>
        <taxon>Parabasalia</taxon>
        <taxon>Tritrichomonadida</taxon>
        <taxon>Tritrichomonadidae</taxon>
        <taxon>Tritrichomonas</taxon>
    </lineage>
</organism>
<evidence type="ECO:0000313" key="2">
    <source>
        <dbReference type="EMBL" id="KAK8880338.1"/>
    </source>
</evidence>
<dbReference type="Proteomes" id="UP001470230">
    <property type="component" value="Unassembled WGS sequence"/>
</dbReference>
<sequence length="182" mass="20562">MTIVKLNIAVIGVKGSDKNDLSRIYINGFSHQIDAQTISTREIQLFGHDVILNIIDLEITNLTAENLKSIQGIILVFDIDKPESFEELKKLFTKNKSSIGNKIVVAIAANKGHLRSSENTGTFVPVEQYKQIESEFNCTVFETSTETGENVENIFNFVAENILRREHLDKDNVEDIKECFIE</sequence>
<comment type="caution">
    <text evidence="2">The sequence shown here is derived from an EMBL/GenBank/DDBJ whole genome shotgun (WGS) entry which is preliminary data.</text>
</comment>